<dbReference type="Proteomes" id="UP000887580">
    <property type="component" value="Unplaced"/>
</dbReference>
<name>A0AC35GCA3_9BILA</name>
<reference evidence="2" key="1">
    <citation type="submission" date="2022-11" db="UniProtKB">
        <authorList>
            <consortium name="WormBaseParasite"/>
        </authorList>
    </citation>
    <scope>IDENTIFICATION</scope>
</reference>
<sequence length="319" mass="36428">MLNFDIEAIVEYSKNDEEIYGFFKDNDRNMKDLLSLTFYGAQTKKEIGKIACSRTTFVERFRNVFANSKLKAIIFRIDGKPGNVEFIKTTKYLFGLTSIPHIYFTNEEQMRSSILVASNISLNVGERIVEVLIDDNGMTVEKIRQRIIGTNIIVKIICHANYAEKKATKFLLKRVLNTVPLSKLMIMEESLKEYNHGFFFYPSVVHDLIKIMSTSASKVSSLYPTLGYTISEPEHPILYNFINYLGEKKAATPAFLMVLVLKEHLKELKGIFGEKPKEIGFCIFDDFDGDSEAKKRVENGLKESCQLLGKLECSFIESV</sequence>
<evidence type="ECO:0000313" key="2">
    <source>
        <dbReference type="WBParaSite" id="PS1159_v2.g3434.t1"/>
    </source>
</evidence>
<evidence type="ECO:0000313" key="1">
    <source>
        <dbReference type="Proteomes" id="UP000887580"/>
    </source>
</evidence>
<accession>A0AC35GCA3</accession>
<dbReference type="WBParaSite" id="PS1159_v2.g3434.t1">
    <property type="protein sequence ID" value="PS1159_v2.g3434.t1"/>
    <property type="gene ID" value="PS1159_v2.g3434"/>
</dbReference>
<proteinExistence type="predicted"/>
<organism evidence="1 2">
    <name type="scientific">Panagrolaimus sp. PS1159</name>
    <dbReference type="NCBI Taxonomy" id="55785"/>
    <lineage>
        <taxon>Eukaryota</taxon>
        <taxon>Metazoa</taxon>
        <taxon>Ecdysozoa</taxon>
        <taxon>Nematoda</taxon>
        <taxon>Chromadorea</taxon>
        <taxon>Rhabditida</taxon>
        <taxon>Tylenchina</taxon>
        <taxon>Panagrolaimomorpha</taxon>
        <taxon>Panagrolaimoidea</taxon>
        <taxon>Panagrolaimidae</taxon>
        <taxon>Panagrolaimus</taxon>
    </lineage>
</organism>
<protein>
    <submittedName>
        <fullName evidence="2">Uncharacterized protein</fullName>
    </submittedName>
</protein>